<proteinExistence type="predicted"/>
<dbReference type="OrthoDB" id="1937528at2759"/>
<keyword evidence="1" id="KW-0472">Membrane</keyword>
<keyword evidence="5" id="KW-1185">Reference proteome</keyword>
<dbReference type="Gene3D" id="3.60.10.10">
    <property type="entry name" value="Endonuclease/exonuclease/phosphatase"/>
    <property type="match status" value="1"/>
</dbReference>
<dbReference type="Proteomes" id="UP000242715">
    <property type="component" value="Unassembled WGS sequence"/>
</dbReference>
<protein>
    <recommendedName>
        <fullName evidence="6">Reverse transcriptase domain-containing protein</fullName>
    </recommendedName>
</protein>
<evidence type="ECO:0000259" key="2">
    <source>
        <dbReference type="Pfam" id="PF00078"/>
    </source>
</evidence>
<dbReference type="SUPFAM" id="SSF56219">
    <property type="entry name" value="DNase I-like"/>
    <property type="match status" value="1"/>
</dbReference>
<accession>A0A2Z6MAF6</accession>
<sequence length="1301" mass="147237">MGGILIKPDPTGPTHPELNFLTRDPVHPVLLARPREAVIRILRLGLERRWNNTQHQPGEAVIRILRLDLERRWNNTQGQKSVWWSLWNFPKIPKTIGGKHFFESIERFTPGFEEGVVLSLWSGAVVAPSVISCAGGGLSLPSRPKRGFCRPRRENATIYELFAFPDGISGTERVALPQSRFINTKLGQQFYCVLYVFAEGVALSYGGDKQQNQMKQPETVGHGSTPPSGIDLISGDEQSNMLASTSNNKAGDKEKLIEAAKLLSIQKAVGFSFEEAEDVTIRQLIDQERGDRAKKMEEEKKEDDCDWVFLPSEGRSGGILSIWGKSNNSLIFSFMGEGFVGVCLEWGVRKTICLVINVYSKCDVASKRRLWSNLIDCKRGLGDERWCVVGDFNAVGRLEERIGVNSADVVSTPTEVVEFRNFMEDLELVDIPLLGRRFTWYQANGRAARIGELVVDIRDLDVRGELVGLSTQELEGRKEKFGILWKLLKSKEMLLFQRSRSKWLKEGDANTKFFHGSVKARLKSNLVMGLLVDGEWLESPSLIKAAVSSFLKNHVSSIPKVRPKLDGVVFPSLSEEETVGLTSPFTLEEIEDVVQSSDGNKSPGPDGFNYAFLKKFWELIKGEIRILFDQFHGNSSLSKCFLSYFVTLIPKVSSPGSLSDFRPISLLGCLYKLIAKVLAKRLAKVMDSVIAPNQSAFIKGRNLVDGVVIVNEVVEAARNSKKECVIFKVDFEKAYARLIGVSLITCSGVDGFSGVMRRTVDLNLFKGFSLGRNPIAISHLQYAYDTLCIGEVSVENLWTIKAILRGFELASGLKVNFWKSGLIGVNVSPTFMTMACTFLNCRLGTFPFKYLGLPIGANPKCLTTWDPLLAHLRKRLCSWRNKHISLGGRIVMINAVLNAIPIFHLSFLKMPVLVWKKVVRIQREFLWGCVRGGKKVSWVKWSVVCKDKAKGGLGVRDIRLVNISLLSKWRWRLLQPGRPLWKEVLVAKYGEFILNKVDWSGVRIPSTASMWWRDISSIDKVVSSKDWFAESIVRKVGNGNSTSFWSTIWIGDDPLSVVFPRLFSLSNNNDRMVKDFGEYREGRWIWSFSWRRDLFQWEEDLVAQLRELLDPVVLSLEEDWWRWRPETNGVFSVNSSYKLLVDELESEEVLEEAEITVFGQIWDSPAPSKVIAFSWQLLYDQIPTRKNLEARDMVLADMPWECVGCVGNVESSLHLFLHCPSAMLVWYEVFKWLGLVIVIPPSLFLLFEIFRGSARNVKIRKGLMMIWHATLWSIWKARNRSMFGDGVFIPMDIVEDTKVLS</sequence>
<feature type="domain" description="Reverse transcriptase zinc-binding" evidence="3">
    <location>
        <begin position="1131"/>
        <end position="1226"/>
    </location>
</feature>
<organism evidence="4 5">
    <name type="scientific">Trifolium subterraneum</name>
    <name type="common">Subterranean clover</name>
    <dbReference type="NCBI Taxonomy" id="3900"/>
    <lineage>
        <taxon>Eukaryota</taxon>
        <taxon>Viridiplantae</taxon>
        <taxon>Streptophyta</taxon>
        <taxon>Embryophyta</taxon>
        <taxon>Tracheophyta</taxon>
        <taxon>Spermatophyta</taxon>
        <taxon>Magnoliopsida</taxon>
        <taxon>eudicotyledons</taxon>
        <taxon>Gunneridae</taxon>
        <taxon>Pentapetalae</taxon>
        <taxon>rosids</taxon>
        <taxon>fabids</taxon>
        <taxon>Fabales</taxon>
        <taxon>Fabaceae</taxon>
        <taxon>Papilionoideae</taxon>
        <taxon>50 kb inversion clade</taxon>
        <taxon>NPAAA clade</taxon>
        <taxon>Hologalegina</taxon>
        <taxon>IRL clade</taxon>
        <taxon>Trifolieae</taxon>
        <taxon>Trifolium</taxon>
    </lineage>
</organism>
<evidence type="ECO:0000256" key="1">
    <source>
        <dbReference type="SAM" id="Phobius"/>
    </source>
</evidence>
<evidence type="ECO:0000259" key="3">
    <source>
        <dbReference type="Pfam" id="PF13966"/>
    </source>
</evidence>
<dbReference type="InterPro" id="IPR026960">
    <property type="entry name" value="RVT-Znf"/>
</dbReference>
<dbReference type="PANTHER" id="PTHR33116">
    <property type="entry name" value="REVERSE TRANSCRIPTASE ZINC-BINDING DOMAIN-CONTAINING PROTEIN-RELATED-RELATED"/>
    <property type="match status" value="1"/>
</dbReference>
<feature type="transmembrane region" description="Helical" evidence="1">
    <location>
        <begin position="1229"/>
        <end position="1250"/>
    </location>
</feature>
<dbReference type="PANTHER" id="PTHR33116:SF78">
    <property type="entry name" value="OS12G0587133 PROTEIN"/>
    <property type="match status" value="1"/>
</dbReference>
<dbReference type="CDD" id="cd01650">
    <property type="entry name" value="RT_nLTR_like"/>
    <property type="match status" value="1"/>
</dbReference>
<gene>
    <name evidence="4" type="ORF">TSUD_360410</name>
</gene>
<dbReference type="InterPro" id="IPR000477">
    <property type="entry name" value="RT_dom"/>
</dbReference>
<evidence type="ECO:0000313" key="4">
    <source>
        <dbReference type="EMBL" id="GAU29496.1"/>
    </source>
</evidence>
<keyword evidence="1" id="KW-1133">Transmembrane helix</keyword>
<evidence type="ECO:0000313" key="5">
    <source>
        <dbReference type="Proteomes" id="UP000242715"/>
    </source>
</evidence>
<dbReference type="EMBL" id="DF973398">
    <property type="protein sequence ID" value="GAU29496.1"/>
    <property type="molecule type" value="Genomic_DNA"/>
</dbReference>
<dbReference type="InterPro" id="IPR036691">
    <property type="entry name" value="Endo/exonu/phosph_ase_sf"/>
</dbReference>
<reference evidence="5" key="1">
    <citation type="journal article" date="2017" name="Front. Plant Sci.">
        <title>Climate Clever Clovers: New Paradigm to Reduce the Environmental Footprint of Ruminants by Breeding Low Methanogenic Forages Utilizing Haplotype Variation.</title>
        <authorList>
            <person name="Kaur P."/>
            <person name="Appels R."/>
            <person name="Bayer P.E."/>
            <person name="Keeble-Gagnere G."/>
            <person name="Wang J."/>
            <person name="Hirakawa H."/>
            <person name="Shirasawa K."/>
            <person name="Vercoe P."/>
            <person name="Stefanova K."/>
            <person name="Durmic Z."/>
            <person name="Nichols P."/>
            <person name="Revell C."/>
            <person name="Isobe S.N."/>
            <person name="Edwards D."/>
            <person name="Erskine W."/>
        </authorList>
    </citation>
    <scope>NUCLEOTIDE SEQUENCE [LARGE SCALE GENOMIC DNA]</scope>
    <source>
        <strain evidence="5">cv. Daliak</strain>
    </source>
</reference>
<evidence type="ECO:0008006" key="6">
    <source>
        <dbReference type="Google" id="ProtNLM"/>
    </source>
</evidence>
<feature type="domain" description="Reverse transcriptase" evidence="2">
    <location>
        <begin position="649"/>
        <end position="737"/>
    </location>
</feature>
<keyword evidence="1" id="KW-0812">Transmembrane</keyword>
<dbReference type="Pfam" id="PF13966">
    <property type="entry name" value="zf-RVT"/>
    <property type="match status" value="1"/>
</dbReference>
<name>A0A2Z6MAF6_TRISU</name>
<dbReference type="Pfam" id="PF00078">
    <property type="entry name" value="RVT_1"/>
    <property type="match status" value="1"/>
</dbReference>